<evidence type="ECO:0000313" key="1">
    <source>
        <dbReference type="EMBL" id="EGT43714.1"/>
    </source>
</evidence>
<name>G0MTC5_CAEBE</name>
<reference evidence="2" key="1">
    <citation type="submission" date="2011-07" db="EMBL/GenBank/DDBJ databases">
        <authorList>
            <consortium name="Caenorhabditis brenneri Sequencing and Analysis Consortium"/>
            <person name="Wilson R.K."/>
        </authorList>
    </citation>
    <scope>NUCLEOTIDE SEQUENCE [LARGE SCALE GENOMIC DNA]</scope>
    <source>
        <strain evidence="2">PB2801</strain>
    </source>
</reference>
<gene>
    <name evidence="1" type="ORF">CAEBREN_01923</name>
</gene>
<proteinExistence type="predicted"/>
<protein>
    <submittedName>
        <fullName evidence="1">Uncharacterized protein</fullName>
    </submittedName>
</protein>
<sequence length="68" mass="7837">MGFPDSHLGLSFLDLCVVCPRANPYKRLSYLIGLLLDYNMKPFIISLEESFSFSRHRLLVVRSPTNTF</sequence>
<accession>G0MTC5</accession>
<evidence type="ECO:0000313" key="2">
    <source>
        <dbReference type="Proteomes" id="UP000008068"/>
    </source>
</evidence>
<organism evidence="2">
    <name type="scientific">Caenorhabditis brenneri</name>
    <name type="common">Nematode worm</name>
    <dbReference type="NCBI Taxonomy" id="135651"/>
    <lineage>
        <taxon>Eukaryota</taxon>
        <taxon>Metazoa</taxon>
        <taxon>Ecdysozoa</taxon>
        <taxon>Nematoda</taxon>
        <taxon>Chromadorea</taxon>
        <taxon>Rhabditida</taxon>
        <taxon>Rhabditina</taxon>
        <taxon>Rhabditomorpha</taxon>
        <taxon>Rhabditoidea</taxon>
        <taxon>Rhabditidae</taxon>
        <taxon>Peloderinae</taxon>
        <taxon>Caenorhabditis</taxon>
    </lineage>
</organism>
<dbReference type="InParanoid" id="G0MTC5"/>
<keyword evidence="2" id="KW-1185">Reference proteome</keyword>
<dbReference type="AlphaFoldDB" id="G0MTC5"/>
<dbReference type="EMBL" id="GL379811">
    <property type="protein sequence ID" value="EGT43714.1"/>
    <property type="molecule type" value="Genomic_DNA"/>
</dbReference>
<dbReference type="HOGENOM" id="CLU_2796221_0_0_1"/>
<dbReference type="Proteomes" id="UP000008068">
    <property type="component" value="Unassembled WGS sequence"/>
</dbReference>